<dbReference type="PANTHER" id="PTHR46719">
    <property type="entry name" value="TRANSCRIPTION FACTOR C2H2 FAMILY-RELATED"/>
    <property type="match status" value="1"/>
</dbReference>
<sequence length="189" mass="20499">MNSTLATSDGSSDMGTRTIGGFGYILGLSLGSLLIIIVVTCAAYSYTRTRVAANPTTSHRRLFHPRDSDRRLSHALTISSEATSTVLSTVQGLDEATLLTYPKLLYSQAKLHRCSVCLADYKATDTLRLLPDCGHLFHLKCIDPWLMLHPTCPICRSSPKPSPLSLSSRQVFLSSAGNGHSLFSNTLQA</sequence>
<evidence type="ECO:0000256" key="1">
    <source>
        <dbReference type="PROSITE-ProRule" id="PRU00175"/>
    </source>
</evidence>
<name>A0AA88QVC5_9ASTE</name>
<dbReference type="Pfam" id="PF13639">
    <property type="entry name" value="zf-RING_2"/>
    <property type="match status" value="1"/>
</dbReference>
<dbReference type="SMART" id="SM00184">
    <property type="entry name" value="RING"/>
    <property type="match status" value="1"/>
</dbReference>
<reference evidence="4" key="1">
    <citation type="submission" date="2022-12" db="EMBL/GenBank/DDBJ databases">
        <title>Draft genome assemblies for two species of Escallonia (Escalloniales).</title>
        <authorList>
            <person name="Chanderbali A."/>
            <person name="Dervinis C."/>
            <person name="Anghel I."/>
            <person name="Soltis D."/>
            <person name="Soltis P."/>
            <person name="Zapata F."/>
        </authorList>
    </citation>
    <scope>NUCLEOTIDE SEQUENCE</scope>
    <source>
        <strain evidence="4">UCBG92.1500</strain>
        <tissue evidence="4">Leaf</tissue>
    </source>
</reference>
<keyword evidence="2" id="KW-0472">Membrane</keyword>
<protein>
    <recommendedName>
        <fullName evidence="3">RING-type domain-containing protein</fullName>
    </recommendedName>
</protein>
<dbReference type="EMBL" id="JAVXUO010002591">
    <property type="protein sequence ID" value="KAK2971301.1"/>
    <property type="molecule type" value="Genomic_DNA"/>
</dbReference>
<keyword evidence="2" id="KW-0812">Transmembrane</keyword>
<evidence type="ECO:0000313" key="4">
    <source>
        <dbReference type="EMBL" id="KAK2971301.1"/>
    </source>
</evidence>
<keyword evidence="1" id="KW-0863">Zinc-finger</keyword>
<keyword evidence="1" id="KW-0479">Metal-binding</keyword>
<keyword evidence="2" id="KW-1133">Transmembrane helix</keyword>
<dbReference type="CDD" id="cd16461">
    <property type="entry name" value="RING-H2_EL5-like"/>
    <property type="match status" value="1"/>
</dbReference>
<comment type="caution">
    <text evidence="4">The sequence shown here is derived from an EMBL/GenBank/DDBJ whole genome shotgun (WGS) entry which is preliminary data.</text>
</comment>
<dbReference type="AlphaFoldDB" id="A0AA88QVC5"/>
<feature type="transmembrane region" description="Helical" evidence="2">
    <location>
        <begin position="22"/>
        <end position="46"/>
    </location>
</feature>
<gene>
    <name evidence="4" type="ORF">RJ640_001327</name>
</gene>
<dbReference type="PROSITE" id="PS50089">
    <property type="entry name" value="ZF_RING_2"/>
    <property type="match status" value="1"/>
</dbReference>
<dbReference type="InterPro" id="IPR001841">
    <property type="entry name" value="Znf_RING"/>
</dbReference>
<evidence type="ECO:0000313" key="5">
    <source>
        <dbReference type="Proteomes" id="UP001187471"/>
    </source>
</evidence>
<organism evidence="4 5">
    <name type="scientific">Escallonia rubra</name>
    <dbReference type="NCBI Taxonomy" id="112253"/>
    <lineage>
        <taxon>Eukaryota</taxon>
        <taxon>Viridiplantae</taxon>
        <taxon>Streptophyta</taxon>
        <taxon>Embryophyta</taxon>
        <taxon>Tracheophyta</taxon>
        <taxon>Spermatophyta</taxon>
        <taxon>Magnoliopsida</taxon>
        <taxon>eudicotyledons</taxon>
        <taxon>Gunneridae</taxon>
        <taxon>Pentapetalae</taxon>
        <taxon>asterids</taxon>
        <taxon>campanulids</taxon>
        <taxon>Escalloniales</taxon>
        <taxon>Escalloniaceae</taxon>
        <taxon>Escallonia</taxon>
    </lineage>
</organism>
<accession>A0AA88QVC5</accession>
<evidence type="ECO:0000259" key="3">
    <source>
        <dbReference type="PROSITE" id="PS50089"/>
    </source>
</evidence>
<dbReference type="Proteomes" id="UP001187471">
    <property type="component" value="Unassembled WGS sequence"/>
</dbReference>
<dbReference type="InterPro" id="IPR013083">
    <property type="entry name" value="Znf_RING/FYVE/PHD"/>
</dbReference>
<dbReference type="SUPFAM" id="SSF57850">
    <property type="entry name" value="RING/U-box"/>
    <property type="match status" value="1"/>
</dbReference>
<dbReference type="InterPro" id="IPR045899">
    <property type="entry name" value="ATL71-like"/>
</dbReference>
<keyword evidence="1" id="KW-0862">Zinc</keyword>
<dbReference type="PANTHER" id="PTHR46719:SF7">
    <property type="entry name" value="RING-H2 FINGER PROTEIN ATL71-RELATED"/>
    <property type="match status" value="1"/>
</dbReference>
<keyword evidence="5" id="KW-1185">Reference proteome</keyword>
<dbReference type="GO" id="GO:0008270">
    <property type="term" value="F:zinc ion binding"/>
    <property type="evidence" value="ECO:0007669"/>
    <property type="project" value="UniProtKB-KW"/>
</dbReference>
<evidence type="ECO:0000256" key="2">
    <source>
        <dbReference type="SAM" id="Phobius"/>
    </source>
</evidence>
<feature type="domain" description="RING-type" evidence="3">
    <location>
        <begin position="114"/>
        <end position="156"/>
    </location>
</feature>
<proteinExistence type="predicted"/>
<dbReference type="Gene3D" id="3.30.40.10">
    <property type="entry name" value="Zinc/RING finger domain, C3HC4 (zinc finger)"/>
    <property type="match status" value="1"/>
</dbReference>